<name>A0A972JI81_9FLAO</name>
<dbReference type="RefSeq" id="WP_169527008.1">
    <property type="nucleotide sequence ID" value="NZ_JAAMPU010000103.1"/>
</dbReference>
<dbReference type="Proteomes" id="UP000712080">
    <property type="component" value="Unassembled WGS sequence"/>
</dbReference>
<dbReference type="AlphaFoldDB" id="A0A972JI81"/>
<protein>
    <recommendedName>
        <fullName evidence="3">SIR2-like domain-containing protein</fullName>
    </recommendedName>
</protein>
<evidence type="ECO:0008006" key="3">
    <source>
        <dbReference type="Google" id="ProtNLM"/>
    </source>
</evidence>
<gene>
    <name evidence="1" type="ORF">G6047_07705</name>
</gene>
<dbReference type="EMBL" id="JAAMPU010000103">
    <property type="protein sequence ID" value="NMH27913.1"/>
    <property type="molecule type" value="Genomic_DNA"/>
</dbReference>
<dbReference type="SUPFAM" id="SSF52467">
    <property type="entry name" value="DHS-like NAD/FAD-binding domain"/>
    <property type="match status" value="1"/>
</dbReference>
<keyword evidence="2" id="KW-1185">Reference proteome</keyword>
<sequence>MVEKDDIATMENFKFKNFVNFNKNEVSYREIETFVLSLLELKLKKDRKKFTKYVKEEILFNDGKKFYFEFDGVAADGIDDLEGPTIVEFKRSFSESLFDFIQESYKFYPAYRSVLLITSSTLTSEEKKYFVELSKKLPQNFAIKIWDSKEIINLSTEFLDESTKLINNLGKEVLKSTVEIASKSINWKQERDGLINNLNQSFKNDEIVFFLGSGVSKDAGLPAWDELLRSLNISIIESKVPFKLNSSQKEEIIKVLTKLQEGTPLVTASYIRKALDEGFLDEIRKALYATVKPLSEQRQLSTIATASRPLIGKLGVKALITYNFDDLLEQHLEKQNIDYKSIYREGDFEIPTKRPIYHVHGFVPSKKEKYSELDRAILVFAEDGYHTLQNDPYSWSNLVQLKALRESTCVLIGLSGIDPNLRRLFSNFSKRYDGCKHYILLQRQLIDTSTSLSTDEFEQFSTLHHKLQEGVFRELGLKVIWYEGHDDIPALIKNITEL</sequence>
<dbReference type="Pfam" id="PF13289">
    <property type="entry name" value="SIR2_2"/>
    <property type="match status" value="1"/>
</dbReference>
<proteinExistence type="predicted"/>
<comment type="caution">
    <text evidence="1">The sequence shown here is derived from an EMBL/GenBank/DDBJ whole genome shotgun (WGS) entry which is preliminary data.</text>
</comment>
<evidence type="ECO:0000313" key="1">
    <source>
        <dbReference type="EMBL" id="NMH27913.1"/>
    </source>
</evidence>
<organism evidence="1 2">
    <name type="scientific">Flavobacterium silvaticum</name>
    <dbReference type="NCBI Taxonomy" id="1852020"/>
    <lineage>
        <taxon>Bacteria</taxon>
        <taxon>Pseudomonadati</taxon>
        <taxon>Bacteroidota</taxon>
        <taxon>Flavobacteriia</taxon>
        <taxon>Flavobacteriales</taxon>
        <taxon>Flavobacteriaceae</taxon>
        <taxon>Flavobacterium</taxon>
    </lineage>
</organism>
<reference evidence="1" key="1">
    <citation type="submission" date="2020-02" db="EMBL/GenBank/DDBJ databases">
        <title>Flavobacterium sp. genome.</title>
        <authorList>
            <person name="Jung H.S."/>
            <person name="Baek J.H."/>
            <person name="Jeon C.O."/>
        </authorList>
    </citation>
    <scope>NUCLEOTIDE SEQUENCE</scope>
    <source>
        <strain evidence="1">SE-s28</strain>
    </source>
</reference>
<accession>A0A972JI81</accession>
<dbReference type="InterPro" id="IPR029035">
    <property type="entry name" value="DHS-like_NAD/FAD-binding_dom"/>
</dbReference>
<evidence type="ECO:0000313" key="2">
    <source>
        <dbReference type="Proteomes" id="UP000712080"/>
    </source>
</evidence>